<dbReference type="EMBL" id="DRNB01000045">
    <property type="protein sequence ID" value="HHJ63530.1"/>
    <property type="molecule type" value="Genomic_DNA"/>
</dbReference>
<evidence type="ECO:0000256" key="1">
    <source>
        <dbReference type="SAM" id="Phobius"/>
    </source>
</evidence>
<name>A0A7C5L9F5_AQUAO</name>
<keyword evidence="1" id="KW-0812">Transmembrane</keyword>
<comment type="caution">
    <text evidence="2">The sequence shown here is derived from an EMBL/GenBank/DDBJ whole genome shotgun (WGS) entry which is preliminary data.</text>
</comment>
<dbReference type="AlphaFoldDB" id="A0A7C5L9F5"/>
<keyword evidence="1" id="KW-1133">Transmembrane helix</keyword>
<keyword evidence="1" id="KW-0472">Membrane</keyword>
<proteinExistence type="predicted"/>
<organism evidence="2">
    <name type="scientific">Aquifex aeolicus</name>
    <dbReference type="NCBI Taxonomy" id="63363"/>
    <lineage>
        <taxon>Bacteria</taxon>
        <taxon>Pseudomonadati</taxon>
        <taxon>Aquificota</taxon>
        <taxon>Aquificia</taxon>
        <taxon>Aquificales</taxon>
        <taxon>Aquificaceae</taxon>
        <taxon>Aquifex</taxon>
    </lineage>
</organism>
<feature type="transmembrane region" description="Helical" evidence="1">
    <location>
        <begin position="9"/>
        <end position="33"/>
    </location>
</feature>
<evidence type="ECO:0000313" key="2">
    <source>
        <dbReference type="EMBL" id="HHJ63530.1"/>
    </source>
</evidence>
<gene>
    <name evidence="2" type="ORF">ENJ61_01345</name>
</gene>
<evidence type="ECO:0008006" key="3">
    <source>
        <dbReference type="Google" id="ProtNLM"/>
    </source>
</evidence>
<protein>
    <recommendedName>
        <fullName evidence="3">Type 4 fimbrial biogenesis protein PilX N-terminal domain-containing protein</fullName>
    </recommendedName>
</protein>
<dbReference type="Proteomes" id="UP000885792">
    <property type="component" value="Unassembled WGS sequence"/>
</dbReference>
<accession>A0A7C5L9F5</accession>
<sequence length="136" mass="14238">MSGHGERGIALVTTLVLGLIALVIIAALMFVMITGTEISGVSKRYTGALEAAKGSAEYIMQRILEGTLTCNGGGVCAPGDPIDLEAFVSSVPGYNVTAVYLGEISSFGTYVYAIRVEARGASAPERAVVEFVYRVE</sequence>
<reference evidence="2" key="1">
    <citation type="journal article" date="2020" name="mSystems">
        <title>Genome- and Community-Level Interaction Insights into Carbon Utilization and Element Cycling Functions of Hydrothermarchaeota in Hydrothermal Sediment.</title>
        <authorList>
            <person name="Zhou Z."/>
            <person name="Liu Y."/>
            <person name="Xu W."/>
            <person name="Pan J."/>
            <person name="Luo Z.H."/>
            <person name="Li M."/>
        </authorList>
    </citation>
    <scope>NUCLEOTIDE SEQUENCE [LARGE SCALE GENOMIC DNA]</scope>
    <source>
        <strain evidence="2">HyVt-501</strain>
    </source>
</reference>